<dbReference type="Pfam" id="PF13577">
    <property type="entry name" value="SnoaL_4"/>
    <property type="match status" value="1"/>
</dbReference>
<organism evidence="2 3">
    <name type="scientific">Dehalobacter restrictus</name>
    <dbReference type="NCBI Taxonomy" id="55583"/>
    <lineage>
        <taxon>Bacteria</taxon>
        <taxon>Bacillati</taxon>
        <taxon>Bacillota</taxon>
        <taxon>Clostridia</taxon>
        <taxon>Eubacteriales</taxon>
        <taxon>Desulfitobacteriaceae</taxon>
        <taxon>Dehalobacter</taxon>
    </lineage>
</organism>
<protein>
    <submittedName>
        <fullName evidence="2">Bile acid 7-alpha dehydratase</fullName>
    </submittedName>
</protein>
<dbReference type="SUPFAM" id="SSF54427">
    <property type="entry name" value="NTF2-like"/>
    <property type="match status" value="1"/>
</dbReference>
<proteinExistence type="predicted"/>
<dbReference type="InterPro" id="IPR037401">
    <property type="entry name" value="SnoaL-like"/>
</dbReference>
<evidence type="ECO:0000313" key="3">
    <source>
        <dbReference type="Proteomes" id="UP000430508"/>
    </source>
</evidence>
<dbReference type="Gene3D" id="3.10.450.50">
    <property type="match status" value="1"/>
</dbReference>
<name>A0A857DF73_9FIRM</name>
<gene>
    <name evidence="2" type="ORF">GQ588_04350</name>
</gene>
<sequence>MLFERRMGSNTVEEVVDKSNIRELIEFERYCRDQKLWNEMEKCFHPDSSVNISWFRGTGHEFIEASKKMLSDAKHKINNTLVWLNKYRAVAEMMATIHILGELDGFPVDLMSYSRLHFRVEKREDMWRISSFDCIYEKDLLVPVYPNNKLVIQEEQFRKYRPSYASLSYMLAKEGYEIDVNLPGQDKPETIEKLYEVSTKWLEI</sequence>
<dbReference type="AlphaFoldDB" id="A0A857DF73"/>
<evidence type="ECO:0000313" key="2">
    <source>
        <dbReference type="EMBL" id="QGZ99929.1"/>
    </source>
</evidence>
<dbReference type="InterPro" id="IPR032710">
    <property type="entry name" value="NTF2-like_dom_sf"/>
</dbReference>
<dbReference type="Proteomes" id="UP000430508">
    <property type="component" value="Chromosome"/>
</dbReference>
<reference evidence="2 3" key="1">
    <citation type="submission" date="2019-12" db="EMBL/GenBank/DDBJ databases">
        <title>Sequence classification of anaerobic respiratory reductive dehalogenases: First we see many, then we see few.</title>
        <authorList>
            <person name="Molenda O."/>
            <person name="Puentes Jacome L.A."/>
            <person name="Cao X."/>
            <person name="Nesbo C.L."/>
            <person name="Tang S."/>
            <person name="Morson N."/>
            <person name="Patron J."/>
            <person name="Lomheim L."/>
            <person name="Wishart D.S."/>
            <person name="Edwards E.A."/>
        </authorList>
    </citation>
    <scope>NUCLEOTIDE SEQUENCE [LARGE SCALE GENOMIC DNA]</scope>
    <source>
        <strain evidence="2 3">12DCA</strain>
    </source>
</reference>
<dbReference type="EMBL" id="CP046996">
    <property type="protein sequence ID" value="QGZ99929.1"/>
    <property type="molecule type" value="Genomic_DNA"/>
</dbReference>
<accession>A0A857DF73</accession>
<dbReference type="RefSeq" id="WP_068883531.1">
    <property type="nucleotide sequence ID" value="NZ_CP046996.1"/>
</dbReference>
<evidence type="ECO:0000259" key="1">
    <source>
        <dbReference type="Pfam" id="PF13577"/>
    </source>
</evidence>
<feature type="domain" description="SnoaL-like" evidence="1">
    <location>
        <begin position="14"/>
        <end position="132"/>
    </location>
</feature>